<comment type="caution">
    <text evidence="7">The sequence shown here is derived from an EMBL/GenBank/DDBJ whole genome shotgun (WGS) entry which is preliminary data.</text>
</comment>
<evidence type="ECO:0000256" key="2">
    <source>
        <dbReference type="ARBA" id="ARBA00022884"/>
    </source>
</evidence>
<gene>
    <name evidence="7" type="primary">hslR</name>
    <name evidence="7" type="ORF">NTGZN8_100076</name>
</gene>
<keyword evidence="2 4" id="KW-0694">RNA-binding</keyword>
<evidence type="ECO:0000256" key="3">
    <source>
        <dbReference type="ARBA" id="ARBA00023125"/>
    </source>
</evidence>
<dbReference type="GO" id="GO:0003727">
    <property type="term" value="F:single-stranded RNA binding"/>
    <property type="evidence" value="ECO:0007669"/>
    <property type="project" value="InterPro"/>
</dbReference>
<organism evidence="7 8">
    <name type="scientific">Candidatus Nitrotoga fabula</name>
    <dbReference type="NCBI Taxonomy" id="2182327"/>
    <lineage>
        <taxon>Bacteria</taxon>
        <taxon>Pseudomonadati</taxon>
        <taxon>Pseudomonadota</taxon>
        <taxon>Betaproteobacteria</taxon>
        <taxon>Nitrosomonadales</taxon>
        <taxon>Gallionellaceae</taxon>
        <taxon>Candidatus Nitrotoga</taxon>
    </lineage>
</organism>
<dbReference type="CDD" id="cd00165">
    <property type="entry name" value="S4"/>
    <property type="match status" value="1"/>
</dbReference>
<protein>
    <submittedName>
        <fullName evidence="7">Heat shock protein 15 homolog</fullName>
    </submittedName>
</protein>
<dbReference type="PIRSF" id="PIRSF016821">
    <property type="entry name" value="HSP15"/>
    <property type="match status" value="1"/>
</dbReference>
<dbReference type="EMBL" id="CAJNBL010000002">
    <property type="protein sequence ID" value="CAE6688508.1"/>
    <property type="molecule type" value="Genomic_DNA"/>
</dbReference>
<dbReference type="InterPro" id="IPR002942">
    <property type="entry name" value="S4_RNA-bd"/>
</dbReference>
<dbReference type="InterPro" id="IPR036986">
    <property type="entry name" value="S4_RNA-bd_sf"/>
</dbReference>
<keyword evidence="3" id="KW-0238">DNA-binding</keyword>
<dbReference type="RefSeq" id="WP_213034960.1">
    <property type="nucleotide sequence ID" value="NZ_CAJNBL010000002.1"/>
</dbReference>
<dbReference type="SMART" id="SM00363">
    <property type="entry name" value="S4"/>
    <property type="match status" value="1"/>
</dbReference>
<name>A0A916FA49_9PROT</name>
<accession>A0A916FA49</accession>
<dbReference type="PROSITE" id="PS50889">
    <property type="entry name" value="S4"/>
    <property type="match status" value="1"/>
</dbReference>
<dbReference type="GO" id="GO:0034605">
    <property type="term" value="P:cellular response to heat"/>
    <property type="evidence" value="ECO:0007669"/>
    <property type="project" value="InterPro"/>
</dbReference>
<dbReference type="Pfam" id="PF01479">
    <property type="entry name" value="S4"/>
    <property type="match status" value="1"/>
</dbReference>
<dbReference type="GO" id="GO:0043023">
    <property type="term" value="F:ribosomal large subunit binding"/>
    <property type="evidence" value="ECO:0007669"/>
    <property type="project" value="InterPro"/>
</dbReference>
<keyword evidence="8" id="KW-1185">Reference proteome</keyword>
<evidence type="ECO:0000313" key="8">
    <source>
        <dbReference type="Proteomes" id="UP000675882"/>
    </source>
</evidence>
<evidence type="ECO:0000259" key="6">
    <source>
        <dbReference type="SMART" id="SM00363"/>
    </source>
</evidence>
<evidence type="ECO:0000256" key="1">
    <source>
        <dbReference type="ARBA" id="ARBA00008396"/>
    </source>
</evidence>
<feature type="region of interest" description="Disordered" evidence="5">
    <location>
        <begin position="109"/>
        <end position="137"/>
    </location>
</feature>
<keyword evidence="7" id="KW-0346">Stress response</keyword>
<sequence>MKNEKGKGKEEDTRLRIDKWLWAARFFKTRSLSADAIESGKVLCNGVRIKPAKSLAAGDMLSIRIGSVQFIVEVLALSGKRGPAPQAQLLYRETEESVLRRKALAEELKAHPPPAYLKGRPTKRDRRELDKLKGNVW</sequence>
<evidence type="ECO:0000256" key="4">
    <source>
        <dbReference type="PROSITE-ProRule" id="PRU00182"/>
    </source>
</evidence>
<dbReference type="AlphaFoldDB" id="A0A916FA49"/>
<proteinExistence type="inferred from homology"/>
<feature type="domain" description="RNA-binding S4" evidence="6">
    <location>
        <begin position="15"/>
        <end position="76"/>
    </location>
</feature>
<dbReference type="InterPro" id="IPR025708">
    <property type="entry name" value="HSP15"/>
</dbReference>
<reference evidence="7" key="1">
    <citation type="submission" date="2021-02" db="EMBL/GenBank/DDBJ databases">
        <authorList>
            <person name="Han P."/>
        </authorList>
    </citation>
    <scope>NUCLEOTIDE SEQUENCE</scope>
    <source>
        <strain evidence="7">Candidatus Nitrotoga sp. ZN8</strain>
    </source>
</reference>
<dbReference type="Proteomes" id="UP000675882">
    <property type="component" value="Unassembled WGS sequence"/>
</dbReference>
<dbReference type="GO" id="GO:0003677">
    <property type="term" value="F:DNA binding"/>
    <property type="evidence" value="ECO:0007669"/>
    <property type="project" value="UniProtKB-KW"/>
</dbReference>
<dbReference type="Gene3D" id="3.10.290.10">
    <property type="entry name" value="RNA-binding S4 domain"/>
    <property type="match status" value="1"/>
</dbReference>
<comment type="similarity">
    <text evidence="1">Belongs to the HSP15 family.</text>
</comment>
<evidence type="ECO:0000313" key="7">
    <source>
        <dbReference type="EMBL" id="CAE6688508.1"/>
    </source>
</evidence>
<feature type="compositionally biased region" description="Basic and acidic residues" evidence="5">
    <location>
        <begin position="125"/>
        <end position="137"/>
    </location>
</feature>
<evidence type="ECO:0000256" key="5">
    <source>
        <dbReference type="SAM" id="MobiDB-lite"/>
    </source>
</evidence>
<dbReference type="SUPFAM" id="SSF55174">
    <property type="entry name" value="Alpha-L RNA-binding motif"/>
    <property type="match status" value="1"/>
</dbReference>